<evidence type="ECO:0000313" key="3">
    <source>
        <dbReference type="Proteomes" id="UP001215151"/>
    </source>
</evidence>
<proteinExistence type="predicted"/>
<dbReference type="Proteomes" id="UP001215151">
    <property type="component" value="Unassembled WGS sequence"/>
</dbReference>
<keyword evidence="3" id="KW-1185">Reference proteome</keyword>
<comment type="caution">
    <text evidence="2">The sequence shown here is derived from an EMBL/GenBank/DDBJ whole genome shotgun (WGS) entry which is preliminary data.</text>
</comment>
<organism evidence="2 3">
    <name type="scientific">Trametes cubensis</name>
    <dbReference type="NCBI Taxonomy" id="1111947"/>
    <lineage>
        <taxon>Eukaryota</taxon>
        <taxon>Fungi</taxon>
        <taxon>Dikarya</taxon>
        <taxon>Basidiomycota</taxon>
        <taxon>Agaricomycotina</taxon>
        <taxon>Agaricomycetes</taxon>
        <taxon>Polyporales</taxon>
        <taxon>Polyporaceae</taxon>
        <taxon>Trametes</taxon>
    </lineage>
</organism>
<protein>
    <submittedName>
        <fullName evidence="2">Uncharacterized protein</fullName>
    </submittedName>
</protein>
<reference evidence="2" key="1">
    <citation type="submission" date="2022-11" db="EMBL/GenBank/DDBJ databases">
        <title>Genome Sequence of Cubamyces cubensis.</title>
        <authorList>
            <person name="Buettner E."/>
        </authorList>
    </citation>
    <scope>NUCLEOTIDE SEQUENCE</scope>
    <source>
        <strain evidence="2">MPL-01</strain>
    </source>
</reference>
<dbReference type="EMBL" id="JAPEVG010000147">
    <property type="protein sequence ID" value="KAJ8481040.1"/>
    <property type="molecule type" value="Genomic_DNA"/>
</dbReference>
<evidence type="ECO:0000256" key="1">
    <source>
        <dbReference type="SAM" id="MobiDB-lite"/>
    </source>
</evidence>
<sequence>MQHIPAQTARVSCFLPVGLDRAEYRLQKPGRGGVFTKLRPGIVHTRIANSSCEGRLARKTCLITVDSDLCEPILSGTYLAVQPMLTQAAFRHFPTRRDVHRREMEIATQISYGFDATSSLHAGCSGIEPRLESGSRCAARRHRLPGASSTVSEDCFANSGESTKEDQPASGLDADVMVHPPFMPNPALLRRESSLATFFISAAYIDERPARVHQLRSRPLFNLRAFSYEACAWELYVAFSCSLHYRRVIRASGISPSLTLAPSLPRAGICHPDKSSEDPQMLRTLLLGRASQVQEIASCCASLRLFDSVLSP</sequence>
<dbReference type="AlphaFoldDB" id="A0AAD7X8K4"/>
<gene>
    <name evidence="2" type="ORF">ONZ51_g6257</name>
</gene>
<feature type="region of interest" description="Disordered" evidence="1">
    <location>
        <begin position="149"/>
        <end position="171"/>
    </location>
</feature>
<evidence type="ECO:0000313" key="2">
    <source>
        <dbReference type="EMBL" id="KAJ8481040.1"/>
    </source>
</evidence>
<name>A0AAD7X8K4_9APHY</name>
<accession>A0AAD7X8K4</accession>